<dbReference type="Pfam" id="PF05380">
    <property type="entry name" value="Peptidase_A17"/>
    <property type="match status" value="1"/>
</dbReference>
<dbReference type="EMBL" id="JBHFQA010000018">
    <property type="protein sequence ID" value="KAL2083668.1"/>
    <property type="molecule type" value="Genomic_DNA"/>
</dbReference>
<dbReference type="AlphaFoldDB" id="A0ABD1J918"/>
<organism evidence="1 2">
    <name type="scientific">Coilia grayii</name>
    <name type="common">Gray's grenadier anchovy</name>
    <dbReference type="NCBI Taxonomy" id="363190"/>
    <lineage>
        <taxon>Eukaryota</taxon>
        <taxon>Metazoa</taxon>
        <taxon>Chordata</taxon>
        <taxon>Craniata</taxon>
        <taxon>Vertebrata</taxon>
        <taxon>Euteleostomi</taxon>
        <taxon>Actinopterygii</taxon>
        <taxon>Neopterygii</taxon>
        <taxon>Teleostei</taxon>
        <taxon>Clupei</taxon>
        <taxon>Clupeiformes</taxon>
        <taxon>Clupeoidei</taxon>
        <taxon>Engraulidae</taxon>
        <taxon>Coilinae</taxon>
        <taxon>Coilia</taxon>
    </lineage>
</organism>
<proteinExistence type="predicted"/>
<dbReference type="InterPro" id="IPR008042">
    <property type="entry name" value="Retrotrans_Pao"/>
</dbReference>
<comment type="caution">
    <text evidence="1">The sequence shown here is derived from an EMBL/GenBank/DDBJ whole genome shotgun (WGS) entry which is preliminary data.</text>
</comment>
<keyword evidence="2" id="KW-1185">Reference proteome</keyword>
<dbReference type="PANTHER" id="PTHR47331">
    <property type="entry name" value="PHD-TYPE DOMAIN-CONTAINING PROTEIN"/>
    <property type="match status" value="1"/>
</dbReference>
<accession>A0ABD1J918</accession>
<evidence type="ECO:0000313" key="2">
    <source>
        <dbReference type="Proteomes" id="UP001591681"/>
    </source>
</evidence>
<evidence type="ECO:0008006" key="3">
    <source>
        <dbReference type="Google" id="ProtNLM"/>
    </source>
</evidence>
<gene>
    <name evidence="1" type="ORF">ACEWY4_021441</name>
</gene>
<dbReference type="PANTHER" id="PTHR47331:SF3">
    <property type="match status" value="1"/>
</dbReference>
<name>A0ABD1J918_9TELE</name>
<reference evidence="1 2" key="1">
    <citation type="submission" date="2024-09" db="EMBL/GenBank/DDBJ databases">
        <title>A chromosome-level genome assembly of Gray's grenadier anchovy, Coilia grayii.</title>
        <authorList>
            <person name="Fu Z."/>
        </authorList>
    </citation>
    <scope>NUCLEOTIDE SEQUENCE [LARGE SCALE GENOMIC DNA]</scope>
    <source>
        <strain evidence="1">G4</strain>
        <tissue evidence="1">Muscle</tissue>
    </source>
</reference>
<evidence type="ECO:0000313" key="1">
    <source>
        <dbReference type="EMBL" id="KAL2083668.1"/>
    </source>
</evidence>
<sequence length="309" mass="34406">MRVHLFRATSSPSCANYALRKCAEDNKAHFSQQAIDTILYSFYVDDCLASVASEEEAISLYKDLGAICAKGGFYLTKWVINSCSVLAVIPEQEQAKEVKNLYLDSDVLPVERALGVRWCVQSDVFKFCISIPERPLTRRGILSTVSSFYDPLGFLAPVIFTAKRILQDLCQRGIGWDDPAPSAVAQEWRDWVEELRLLDNISIRRCLKPPDFGELATAQLHHFADASEKGYSAVTYLLLYNNALQMHTSFKMGEVQGGAIETGHNSPHGVDCSRGSTSHGWTVEEGAKATTPKFSVLDRQHLSAEIHQQ</sequence>
<protein>
    <recommendedName>
        <fullName evidence="3">Reverse transcriptase</fullName>
    </recommendedName>
</protein>
<dbReference type="Proteomes" id="UP001591681">
    <property type="component" value="Unassembled WGS sequence"/>
</dbReference>